<protein>
    <submittedName>
        <fullName evidence="2">HNH endonuclease</fullName>
    </submittedName>
</protein>
<dbReference type="Pfam" id="PF01844">
    <property type="entry name" value="HNH"/>
    <property type="match status" value="1"/>
</dbReference>
<dbReference type="PANTHER" id="PTHR33877">
    <property type="entry name" value="SLL1193 PROTEIN"/>
    <property type="match status" value="1"/>
</dbReference>
<organism evidence="2 3">
    <name type="scientific">Nakamurella aerolata</name>
    <dbReference type="NCBI Taxonomy" id="1656892"/>
    <lineage>
        <taxon>Bacteria</taxon>
        <taxon>Bacillati</taxon>
        <taxon>Actinomycetota</taxon>
        <taxon>Actinomycetes</taxon>
        <taxon>Nakamurellales</taxon>
        <taxon>Nakamurellaceae</taxon>
        <taxon>Nakamurella</taxon>
    </lineage>
</organism>
<dbReference type="RefSeq" id="WP_171198152.1">
    <property type="nucleotide sequence ID" value="NZ_JABEND010000001.1"/>
</dbReference>
<dbReference type="AlphaFoldDB" id="A0A849A0F2"/>
<dbReference type="CDD" id="cd00085">
    <property type="entry name" value="HNHc"/>
    <property type="match status" value="1"/>
</dbReference>
<dbReference type="EMBL" id="JABEND010000001">
    <property type="protein sequence ID" value="NNG34534.1"/>
    <property type="molecule type" value="Genomic_DNA"/>
</dbReference>
<dbReference type="InterPro" id="IPR003615">
    <property type="entry name" value="HNH_nuc"/>
</dbReference>
<dbReference type="Proteomes" id="UP000562984">
    <property type="component" value="Unassembled WGS sequence"/>
</dbReference>
<keyword evidence="2" id="KW-0540">Nuclease</keyword>
<dbReference type="GO" id="GO:0008270">
    <property type="term" value="F:zinc ion binding"/>
    <property type="evidence" value="ECO:0007669"/>
    <property type="project" value="InterPro"/>
</dbReference>
<feature type="domain" description="HNH nuclease" evidence="1">
    <location>
        <begin position="76"/>
        <end position="125"/>
    </location>
</feature>
<keyword evidence="3" id="KW-1185">Reference proteome</keyword>
<keyword evidence="2" id="KW-0378">Hydrolase</keyword>
<evidence type="ECO:0000259" key="1">
    <source>
        <dbReference type="SMART" id="SM00507"/>
    </source>
</evidence>
<gene>
    <name evidence="2" type="ORF">HKD39_02125</name>
</gene>
<proteinExistence type="predicted"/>
<dbReference type="PANTHER" id="PTHR33877:SF2">
    <property type="entry name" value="OS07G0170200 PROTEIN"/>
    <property type="match status" value="1"/>
</dbReference>
<reference evidence="2 3" key="1">
    <citation type="submission" date="2020-05" db="EMBL/GenBank/DDBJ databases">
        <title>Nakamurella sp. DB0629 isolated from air conditioner.</title>
        <authorList>
            <person name="Kim D.H."/>
            <person name="Kim D.-U."/>
        </authorList>
    </citation>
    <scope>NUCLEOTIDE SEQUENCE [LARGE SCALE GENOMIC DNA]</scope>
    <source>
        <strain evidence="2 3">DB0629</strain>
    </source>
</reference>
<accession>A0A849A0F2</accession>
<comment type="caution">
    <text evidence="2">The sequence shown here is derived from an EMBL/GenBank/DDBJ whole genome shotgun (WGS) entry which is preliminary data.</text>
</comment>
<dbReference type="SMART" id="SM00507">
    <property type="entry name" value="HNHc"/>
    <property type="match status" value="1"/>
</dbReference>
<evidence type="ECO:0000313" key="3">
    <source>
        <dbReference type="Proteomes" id="UP000562984"/>
    </source>
</evidence>
<evidence type="ECO:0000313" key="2">
    <source>
        <dbReference type="EMBL" id="NNG34534.1"/>
    </source>
</evidence>
<sequence>MSGVLLINASYQVLCRIEWQRAITLLVTEAADAIENHPSEVVRSKFLTVPLPLIVRLRTYVHVDVGRIKQLRDRQPSYAQVRLRDRRTCAYCGEHGDTVDHIVPQSRGGQNTWDNLITACRECNNRKADRTPLEAGMRLLWTPRPPEADGADQQLVWDALGVG</sequence>
<keyword evidence="2" id="KW-0255">Endonuclease</keyword>
<dbReference type="GO" id="GO:0004519">
    <property type="term" value="F:endonuclease activity"/>
    <property type="evidence" value="ECO:0007669"/>
    <property type="project" value="UniProtKB-KW"/>
</dbReference>
<dbReference type="InterPro" id="IPR002711">
    <property type="entry name" value="HNH"/>
</dbReference>
<dbReference type="GO" id="GO:0003676">
    <property type="term" value="F:nucleic acid binding"/>
    <property type="evidence" value="ECO:0007669"/>
    <property type="project" value="InterPro"/>
</dbReference>
<dbReference type="InterPro" id="IPR052892">
    <property type="entry name" value="NA-targeting_endonuclease"/>
</dbReference>
<name>A0A849A0F2_9ACTN</name>
<dbReference type="Gene3D" id="1.10.30.50">
    <property type="match status" value="1"/>
</dbReference>